<dbReference type="SUPFAM" id="SSF47060">
    <property type="entry name" value="S15/NS1 RNA-binding domain"/>
    <property type="match status" value="1"/>
</dbReference>
<evidence type="ECO:0000313" key="5">
    <source>
        <dbReference type="EMBL" id="EXJ57256.1"/>
    </source>
</evidence>
<dbReference type="SMART" id="SM01387">
    <property type="entry name" value="Ribosomal_S15"/>
    <property type="match status" value="1"/>
</dbReference>
<dbReference type="GO" id="GO:0006412">
    <property type="term" value="P:translation"/>
    <property type="evidence" value="ECO:0007669"/>
    <property type="project" value="InterPro"/>
</dbReference>
<dbReference type="Gene3D" id="1.10.287.10">
    <property type="entry name" value="S15/NS1, RNA-binding"/>
    <property type="match status" value="1"/>
</dbReference>
<dbReference type="GeneID" id="19182175"/>
<evidence type="ECO:0000256" key="2">
    <source>
        <dbReference type="ARBA" id="ARBA00022980"/>
    </source>
</evidence>
<dbReference type="AlphaFoldDB" id="W9VYC9"/>
<name>W9VYC9_9EURO</name>
<evidence type="ECO:0000313" key="6">
    <source>
        <dbReference type="Proteomes" id="UP000019473"/>
    </source>
</evidence>
<dbReference type="GO" id="GO:0005737">
    <property type="term" value="C:cytoplasm"/>
    <property type="evidence" value="ECO:0007669"/>
    <property type="project" value="UniProtKB-ARBA"/>
</dbReference>
<evidence type="ECO:0000256" key="3">
    <source>
        <dbReference type="ARBA" id="ARBA00023274"/>
    </source>
</evidence>
<gene>
    <name evidence="5" type="ORF">A1O7_07603</name>
</gene>
<organism evidence="5 6">
    <name type="scientific">Cladophialophora yegresii CBS 114405</name>
    <dbReference type="NCBI Taxonomy" id="1182544"/>
    <lineage>
        <taxon>Eukaryota</taxon>
        <taxon>Fungi</taxon>
        <taxon>Dikarya</taxon>
        <taxon>Ascomycota</taxon>
        <taxon>Pezizomycotina</taxon>
        <taxon>Eurotiomycetes</taxon>
        <taxon>Chaetothyriomycetidae</taxon>
        <taxon>Chaetothyriales</taxon>
        <taxon>Herpotrichiellaceae</taxon>
        <taxon>Cladophialophora</taxon>
    </lineage>
</organism>
<dbReference type="STRING" id="1182544.W9VYC9"/>
<evidence type="ECO:0008006" key="7">
    <source>
        <dbReference type="Google" id="ProtNLM"/>
    </source>
</evidence>
<dbReference type="Proteomes" id="UP000019473">
    <property type="component" value="Unassembled WGS sequence"/>
</dbReference>
<comment type="similarity">
    <text evidence="1">Belongs to the universal ribosomal protein uS15 family.</text>
</comment>
<evidence type="ECO:0000256" key="4">
    <source>
        <dbReference type="SAM" id="MobiDB-lite"/>
    </source>
</evidence>
<proteinExistence type="inferred from homology"/>
<dbReference type="GO" id="GO:0003735">
    <property type="term" value="F:structural constituent of ribosome"/>
    <property type="evidence" value="ECO:0007669"/>
    <property type="project" value="InterPro"/>
</dbReference>
<reference evidence="5 6" key="1">
    <citation type="submission" date="2013-03" db="EMBL/GenBank/DDBJ databases">
        <title>The Genome Sequence of Cladophialophora yegresii CBS 114405.</title>
        <authorList>
            <consortium name="The Broad Institute Genomics Platform"/>
            <person name="Cuomo C."/>
            <person name="de Hoog S."/>
            <person name="Gorbushina A."/>
            <person name="Walker B."/>
            <person name="Young S.K."/>
            <person name="Zeng Q."/>
            <person name="Gargeya S."/>
            <person name="Fitzgerald M."/>
            <person name="Haas B."/>
            <person name="Abouelleil A."/>
            <person name="Allen A.W."/>
            <person name="Alvarado L."/>
            <person name="Arachchi H.M."/>
            <person name="Berlin A.M."/>
            <person name="Chapman S.B."/>
            <person name="Gainer-Dewar J."/>
            <person name="Goldberg J."/>
            <person name="Griggs A."/>
            <person name="Gujja S."/>
            <person name="Hansen M."/>
            <person name="Howarth C."/>
            <person name="Imamovic A."/>
            <person name="Ireland A."/>
            <person name="Larimer J."/>
            <person name="McCowan C."/>
            <person name="Murphy C."/>
            <person name="Pearson M."/>
            <person name="Poon T.W."/>
            <person name="Priest M."/>
            <person name="Roberts A."/>
            <person name="Saif S."/>
            <person name="Shea T."/>
            <person name="Sisk P."/>
            <person name="Sykes S."/>
            <person name="Wortman J."/>
            <person name="Nusbaum C."/>
            <person name="Birren B."/>
        </authorList>
    </citation>
    <scope>NUCLEOTIDE SEQUENCE [LARGE SCALE GENOMIC DNA]</scope>
    <source>
        <strain evidence="5 6">CBS 114405</strain>
    </source>
</reference>
<sequence>MPPRISTAVSSSVFNLTSLLQSLPSATRSQALTKCSTCLFSTTAPLEAKQRAKKRKVRKHIDPYRLAQARQRKSANLARQRILQAERKLEEGDPVKSRPTPFINSLQPNAPIATIRESYLNYFLKPEDVQKTLEHSRWLTEPLPESHQLVGAEERLAQRIQEHAVSHENASRALMAIASLENASSKNRTQINIQRCIEEFGRHNTDGVLAPRLQSKQTVKNENVAAEVTATAKRIGADTGSSEVQIAILTAKINILANNLKANKDKSNKRRLRMMVHKRQKLMAYLRRQDRGGPRWQNVVEKLGLNDAMWKGEISL</sequence>
<dbReference type="InterPro" id="IPR000589">
    <property type="entry name" value="Ribosomal_uS15"/>
</dbReference>
<keyword evidence="6" id="KW-1185">Reference proteome</keyword>
<accession>W9VYC9</accession>
<dbReference type="PANTHER" id="PTHR23321:SF26">
    <property type="entry name" value="SMALL RIBOSOMAL SUBUNIT PROTEIN US15M"/>
    <property type="match status" value="1"/>
</dbReference>
<evidence type="ECO:0000256" key="1">
    <source>
        <dbReference type="ARBA" id="ARBA00008434"/>
    </source>
</evidence>
<comment type="caution">
    <text evidence="5">The sequence shown here is derived from an EMBL/GenBank/DDBJ whole genome shotgun (WGS) entry which is preliminary data.</text>
</comment>
<dbReference type="RefSeq" id="XP_007759790.1">
    <property type="nucleotide sequence ID" value="XM_007761600.1"/>
</dbReference>
<keyword evidence="2" id="KW-0689">Ribosomal protein</keyword>
<dbReference type="CDD" id="cd00353">
    <property type="entry name" value="Ribosomal_S15p_S13e"/>
    <property type="match status" value="1"/>
</dbReference>
<dbReference type="HOGENOM" id="CLU_078264_0_0_1"/>
<keyword evidence="3" id="KW-0687">Ribonucleoprotein</keyword>
<dbReference type="OrthoDB" id="441444at2759"/>
<dbReference type="Pfam" id="PF00312">
    <property type="entry name" value="Ribosomal_S15"/>
    <property type="match status" value="1"/>
</dbReference>
<dbReference type="HAMAP" id="MF_01343_B">
    <property type="entry name" value="Ribosomal_uS15_B"/>
    <property type="match status" value="1"/>
</dbReference>
<dbReference type="GO" id="GO:0005840">
    <property type="term" value="C:ribosome"/>
    <property type="evidence" value="ECO:0007669"/>
    <property type="project" value="UniProtKB-KW"/>
</dbReference>
<feature type="region of interest" description="Disordered" evidence="4">
    <location>
        <begin position="88"/>
        <end position="107"/>
    </location>
</feature>
<dbReference type="eggNOG" id="KOG2815">
    <property type="taxonomic scope" value="Eukaryota"/>
</dbReference>
<protein>
    <recommendedName>
        <fullName evidence="7">Ribosomal protein S15</fullName>
    </recommendedName>
</protein>
<dbReference type="InterPro" id="IPR005290">
    <property type="entry name" value="Ribosomal_uS15_bac-type"/>
</dbReference>
<dbReference type="NCBIfam" id="TIGR00952">
    <property type="entry name" value="S15_bact"/>
    <property type="match status" value="1"/>
</dbReference>
<dbReference type="EMBL" id="AMGW01000005">
    <property type="protein sequence ID" value="EXJ57256.1"/>
    <property type="molecule type" value="Genomic_DNA"/>
</dbReference>
<dbReference type="GO" id="GO:1990904">
    <property type="term" value="C:ribonucleoprotein complex"/>
    <property type="evidence" value="ECO:0007669"/>
    <property type="project" value="UniProtKB-KW"/>
</dbReference>
<dbReference type="InterPro" id="IPR009068">
    <property type="entry name" value="uS15_NS1_RNA-bd_sf"/>
</dbReference>
<dbReference type="VEuPathDB" id="FungiDB:A1O7_07603"/>
<dbReference type="PANTHER" id="PTHR23321">
    <property type="entry name" value="RIBOSOMAL PROTEIN S15, BACTERIAL AND ORGANELLAR"/>
    <property type="match status" value="1"/>
</dbReference>